<dbReference type="AlphaFoldDB" id="A0A8C7JPY6"/>
<dbReference type="Proteomes" id="UP000694557">
    <property type="component" value="Unassembled WGS sequence"/>
</dbReference>
<organism evidence="2 3">
    <name type="scientific">Oncorhynchus kisutch</name>
    <name type="common">Coho salmon</name>
    <name type="synonym">Salmo kisutch</name>
    <dbReference type="NCBI Taxonomy" id="8019"/>
    <lineage>
        <taxon>Eukaryota</taxon>
        <taxon>Metazoa</taxon>
        <taxon>Chordata</taxon>
        <taxon>Craniata</taxon>
        <taxon>Vertebrata</taxon>
        <taxon>Euteleostomi</taxon>
        <taxon>Actinopterygii</taxon>
        <taxon>Neopterygii</taxon>
        <taxon>Teleostei</taxon>
        <taxon>Protacanthopterygii</taxon>
        <taxon>Salmoniformes</taxon>
        <taxon>Salmonidae</taxon>
        <taxon>Salmoninae</taxon>
        <taxon>Oncorhynchus</taxon>
    </lineage>
</organism>
<protein>
    <submittedName>
        <fullName evidence="2">Si:ch73-42p12.2</fullName>
    </submittedName>
</protein>
<evidence type="ECO:0000313" key="3">
    <source>
        <dbReference type="Proteomes" id="UP000694557"/>
    </source>
</evidence>
<reference evidence="2" key="1">
    <citation type="submission" date="2025-08" db="UniProtKB">
        <authorList>
            <consortium name="Ensembl"/>
        </authorList>
    </citation>
    <scope>IDENTIFICATION</scope>
</reference>
<proteinExistence type="predicted"/>
<dbReference type="GeneTree" id="ENSGT00390000007844"/>
<reference evidence="2" key="2">
    <citation type="submission" date="2025-09" db="UniProtKB">
        <authorList>
            <consortium name="Ensembl"/>
        </authorList>
    </citation>
    <scope>IDENTIFICATION</scope>
</reference>
<accession>A0A8C7JPY6</accession>
<sequence length="130" mass="14240">MSSPQYLLHSGRYLLHSLLLGRQSPLPLRNKGRGEKKLKDLSELKDQLEDIQRRVEKEVQAGIPQGGSVLASPFLKGFLAGYVVSRLRSSAVLGVVLGTCTGIFAAQNFGVPNIEETLKDYFNTLKGPSK</sequence>
<feature type="coiled-coil region" evidence="1">
    <location>
        <begin position="34"/>
        <end position="61"/>
    </location>
</feature>
<keyword evidence="1" id="KW-0175">Coiled coil</keyword>
<name>A0A8C7JPY6_ONCKI</name>
<dbReference type="Ensembl" id="ENSOKIT00005097751.1">
    <property type="protein sequence ID" value="ENSOKIP00005091490.1"/>
    <property type="gene ID" value="ENSOKIG00005039885.1"/>
</dbReference>
<evidence type="ECO:0000313" key="2">
    <source>
        <dbReference type="Ensembl" id="ENSOKIP00005091490.1"/>
    </source>
</evidence>
<keyword evidence="3" id="KW-1185">Reference proteome</keyword>
<evidence type="ECO:0000256" key="1">
    <source>
        <dbReference type="SAM" id="Coils"/>
    </source>
</evidence>